<proteinExistence type="predicted"/>
<organism evidence="1">
    <name type="scientific">viral metagenome</name>
    <dbReference type="NCBI Taxonomy" id="1070528"/>
    <lineage>
        <taxon>unclassified sequences</taxon>
        <taxon>metagenomes</taxon>
        <taxon>organismal metagenomes</taxon>
    </lineage>
</organism>
<accession>A0A6C0FDM5</accession>
<name>A0A6C0FDM5_9ZZZZ</name>
<dbReference type="EMBL" id="MN738792">
    <property type="protein sequence ID" value="QHT37295.1"/>
    <property type="molecule type" value="Genomic_DNA"/>
</dbReference>
<sequence>MRTYIFHNLTYDLEKYIFSLIDVCYLNQLKEEVNTNEHHENFWKGKYNILKLIADKQDIKKQGTQYILKRLPNNFSFQKTITENNVIYHKYINWFAYKVFYLNDKTSCKKFKQILRIYMLDFIIIHKEFIYSMPIYDMLRKSLQSYLLYLKKRKFENADLYIEQLKIE</sequence>
<protein>
    <submittedName>
        <fullName evidence="1">Uncharacterized protein</fullName>
    </submittedName>
</protein>
<evidence type="ECO:0000313" key="1">
    <source>
        <dbReference type="EMBL" id="QHT37295.1"/>
    </source>
</evidence>
<dbReference type="AlphaFoldDB" id="A0A6C0FDM5"/>
<reference evidence="1" key="1">
    <citation type="journal article" date="2020" name="Nature">
        <title>Giant virus diversity and host interactions through global metagenomics.</title>
        <authorList>
            <person name="Schulz F."/>
            <person name="Roux S."/>
            <person name="Paez-Espino D."/>
            <person name="Jungbluth S."/>
            <person name="Walsh D.A."/>
            <person name="Denef V.J."/>
            <person name="McMahon K.D."/>
            <person name="Konstantinidis K.T."/>
            <person name="Eloe-Fadrosh E.A."/>
            <person name="Kyrpides N.C."/>
            <person name="Woyke T."/>
        </authorList>
    </citation>
    <scope>NUCLEOTIDE SEQUENCE</scope>
    <source>
        <strain evidence="1">GVMAG-S-ERX555967-131</strain>
    </source>
</reference>